<dbReference type="Proteomes" id="UP000215509">
    <property type="component" value="Unassembled WGS sequence"/>
</dbReference>
<evidence type="ECO:0000256" key="5">
    <source>
        <dbReference type="ARBA" id="ARBA00023136"/>
    </source>
</evidence>
<evidence type="ECO:0000256" key="3">
    <source>
        <dbReference type="ARBA" id="ARBA00022692"/>
    </source>
</evidence>
<evidence type="ECO:0000256" key="4">
    <source>
        <dbReference type="ARBA" id="ARBA00022989"/>
    </source>
</evidence>
<dbReference type="CDD" id="cd06580">
    <property type="entry name" value="TM_PBP1_transp_TpRbsC_like"/>
    <property type="match status" value="1"/>
</dbReference>
<feature type="transmembrane region" description="Helical" evidence="6">
    <location>
        <begin position="136"/>
        <end position="158"/>
    </location>
</feature>
<protein>
    <submittedName>
        <fullName evidence="7">ABC transporter permease</fullName>
    </submittedName>
</protein>
<keyword evidence="8" id="KW-1185">Reference proteome</keyword>
<dbReference type="OrthoDB" id="9792579at2"/>
<feature type="transmembrane region" description="Helical" evidence="6">
    <location>
        <begin position="60"/>
        <end position="82"/>
    </location>
</feature>
<dbReference type="PANTHER" id="PTHR43370:SF2">
    <property type="entry name" value="ABC TRANSPORTER PERMEASE PROTEIN"/>
    <property type="match status" value="1"/>
</dbReference>
<dbReference type="Pfam" id="PF02653">
    <property type="entry name" value="BPD_transp_2"/>
    <property type="match status" value="1"/>
</dbReference>
<reference evidence="7 8" key="1">
    <citation type="submission" date="2017-07" db="EMBL/GenBank/DDBJ databases">
        <title>Genome sequencing and assembly of Paenibacillus rigui.</title>
        <authorList>
            <person name="Mayilraj S."/>
        </authorList>
    </citation>
    <scope>NUCLEOTIDE SEQUENCE [LARGE SCALE GENOMIC DNA]</scope>
    <source>
        <strain evidence="7 8">JCM 16352</strain>
    </source>
</reference>
<dbReference type="AlphaFoldDB" id="A0A229UX88"/>
<keyword evidence="3 6" id="KW-0812">Transmembrane</keyword>
<evidence type="ECO:0000313" key="7">
    <source>
        <dbReference type="EMBL" id="OXM87765.1"/>
    </source>
</evidence>
<dbReference type="PANTHER" id="PTHR43370">
    <property type="entry name" value="SUGAR ABC TRANSPORTER INTEGRAL MEMBRANE PROTEIN-RELATED"/>
    <property type="match status" value="1"/>
</dbReference>
<evidence type="ECO:0000256" key="1">
    <source>
        <dbReference type="ARBA" id="ARBA00004651"/>
    </source>
</evidence>
<sequence>MEFYTMLLIAAVTAGTPLLFAVLGGILSERSGIIHLGTEGIMLMGAVSACSVYIQTGSLLPALAAALAVSAALGLLHAFLTVTLGVNQVISGLAMTLFGTGLSAYIGKPFAGRPVNGAVPKLDLPWLEVIPLFGRVFSHLDVLIWFSLVLAVALHVYMTRTSWGLQLKAIGENPATADSMGLSVTGARYLYVIAGSMLMGLAGAYLILAYTPSWIENMTAGRGWIAVALVIFARWNPLRALLCAYLFGGLDALGFRIQLLEQSIPSYFLKMIPYVITIAVLMLEGWRNRGKPTGEPAALGIPYDREKRA</sequence>
<gene>
    <name evidence="7" type="ORF">CF651_01200</name>
</gene>
<dbReference type="EMBL" id="NMQW01000002">
    <property type="protein sequence ID" value="OXM87765.1"/>
    <property type="molecule type" value="Genomic_DNA"/>
</dbReference>
<name>A0A229UX88_9BACL</name>
<organism evidence="7 8">
    <name type="scientific">Paenibacillus rigui</name>
    <dbReference type="NCBI Taxonomy" id="554312"/>
    <lineage>
        <taxon>Bacteria</taxon>
        <taxon>Bacillati</taxon>
        <taxon>Bacillota</taxon>
        <taxon>Bacilli</taxon>
        <taxon>Bacillales</taxon>
        <taxon>Paenibacillaceae</taxon>
        <taxon>Paenibacillus</taxon>
    </lineage>
</organism>
<keyword evidence="4 6" id="KW-1133">Transmembrane helix</keyword>
<comment type="caution">
    <text evidence="7">The sequence shown here is derived from an EMBL/GenBank/DDBJ whole genome shotgun (WGS) entry which is preliminary data.</text>
</comment>
<accession>A0A229UX88</accession>
<evidence type="ECO:0000256" key="2">
    <source>
        <dbReference type="ARBA" id="ARBA00022475"/>
    </source>
</evidence>
<feature type="transmembrane region" description="Helical" evidence="6">
    <location>
        <begin position="264"/>
        <end position="283"/>
    </location>
</feature>
<feature type="transmembrane region" description="Helical" evidence="6">
    <location>
        <begin position="189"/>
        <end position="208"/>
    </location>
</feature>
<comment type="subcellular location">
    <subcellularLocation>
        <location evidence="1">Cell membrane</location>
        <topology evidence="1">Multi-pass membrane protein</topology>
    </subcellularLocation>
</comment>
<feature type="transmembrane region" description="Helical" evidence="6">
    <location>
        <begin position="6"/>
        <end position="26"/>
    </location>
</feature>
<dbReference type="InterPro" id="IPR001851">
    <property type="entry name" value="ABC_transp_permease"/>
</dbReference>
<feature type="transmembrane region" description="Helical" evidence="6">
    <location>
        <begin position="89"/>
        <end position="107"/>
    </location>
</feature>
<feature type="transmembrane region" description="Helical" evidence="6">
    <location>
        <begin position="33"/>
        <end position="54"/>
    </location>
</feature>
<dbReference type="GO" id="GO:0022857">
    <property type="term" value="F:transmembrane transporter activity"/>
    <property type="evidence" value="ECO:0007669"/>
    <property type="project" value="InterPro"/>
</dbReference>
<keyword evidence="5 6" id="KW-0472">Membrane</keyword>
<proteinExistence type="predicted"/>
<dbReference type="RefSeq" id="WP_094013015.1">
    <property type="nucleotide sequence ID" value="NZ_NMQW01000002.1"/>
</dbReference>
<evidence type="ECO:0000313" key="8">
    <source>
        <dbReference type="Proteomes" id="UP000215509"/>
    </source>
</evidence>
<evidence type="ECO:0000256" key="6">
    <source>
        <dbReference type="SAM" id="Phobius"/>
    </source>
</evidence>
<dbReference type="GO" id="GO:0005886">
    <property type="term" value="C:plasma membrane"/>
    <property type="evidence" value="ECO:0007669"/>
    <property type="project" value="UniProtKB-SubCell"/>
</dbReference>
<keyword evidence="2" id="KW-1003">Cell membrane</keyword>